<dbReference type="EMBL" id="RYER01000018">
    <property type="protein sequence ID" value="RUO16074.1"/>
    <property type="molecule type" value="Genomic_DNA"/>
</dbReference>
<evidence type="ECO:0000313" key="4">
    <source>
        <dbReference type="Proteomes" id="UP000280228"/>
    </source>
</evidence>
<dbReference type="EMBL" id="CP034662">
    <property type="protein sequence ID" value="AZQ92254.1"/>
    <property type="molecule type" value="Genomic_DNA"/>
</dbReference>
<dbReference type="AlphaFoldDB" id="A0A3A9NEG4"/>
<dbReference type="RefSeq" id="WP_003656856.1">
    <property type="nucleotide sequence ID" value="NZ_JANYML010000003.1"/>
</dbReference>
<name>A0A3A9NEG4_MORCA</name>
<organism evidence="1 4">
    <name type="scientific">Moraxella catarrhalis</name>
    <name type="common">Branhamella catarrhalis</name>
    <dbReference type="NCBI Taxonomy" id="480"/>
    <lineage>
        <taxon>Bacteria</taxon>
        <taxon>Pseudomonadati</taxon>
        <taxon>Pseudomonadota</taxon>
        <taxon>Gammaproteobacteria</taxon>
        <taxon>Moraxellales</taxon>
        <taxon>Moraxellaceae</taxon>
        <taxon>Moraxella</taxon>
    </lineage>
</organism>
<keyword evidence="3" id="KW-1185">Reference proteome</keyword>
<sequence>MHLGYYRTLPSNFKGQKHNFQTNRYAKKDNHHLKTLNIIQNPSDTVSTQLTVPILACLYGCIS</sequence>
<dbReference type="Proteomes" id="UP000268436">
    <property type="component" value="Unassembled WGS sequence"/>
</dbReference>
<dbReference type="Proteomes" id="UP000280228">
    <property type="component" value="Chromosome"/>
</dbReference>
<accession>A0A3A9NEG4</accession>
<evidence type="ECO:0000313" key="3">
    <source>
        <dbReference type="Proteomes" id="UP000268436"/>
    </source>
</evidence>
<protein>
    <submittedName>
        <fullName evidence="1">Uncharacterized protein</fullName>
    </submittedName>
</protein>
<reference evidence="3 4" key="1">
    <citation type="submission" date="2018-12" db="EMBL/GenBank/DDBJ databases">
        <title>Persistence of Moraxella catarrhalis in Chronic Obstructive Pulmonary Disease and Regulation of the Hag/MID Adhesin.</title>
        <authorList>
            <person name="Murphy T."/>
            <person name="Zhao X."/>
            <person name="Vyas G."/>
            <person name="Aluvathingal J."/>
            <person name="Nadendla S."/>
            <person name="Tallon L."/>
            <person name="Tettelin H."/>
        </authorList>
    </citation>
    <scope>NUCLEOTIDE SEQUENCE [LARGE SCALE GENOMIC DNA]</scope>
    <source>
        <strain evidence="2 3">173P27B1</strain>
        <strain evidence="1 4">46P58B1</strain>
    </source>
</reference>
<evidence type="ECO:0000313" key="1">
    <source>
        <dbReference type="EMBL" id="AZQ92254.1"/>
    </source>
</evidence>
<proteinExistence type="predicted"/>
<gene>
    <name evidence="1" type="ORF">EJK53_0156</name>
    <name evidence="2" type="ORF">EJK54_0898</name>
</gene>
<evidence type="ECO:0000313" key="2">
    <source>
        <dbReference type="EMBL" id="RUO16074.1"/>
    </source>
</evidence>